<evidence type="ECO:0000313" key="3">
    <source>
        <dbReference type="EMBL" id="QHS99319.1"/>
    </source>
</evidence>
<dbReference type="PROSITE" id="PS51522">
    <property type="entry name" value="ZF_NANOS"/>
    <property type="match status" value="1"/>
</dbReference>
<organism evidence="3">
    <name type="scientific">viral metagenome</name>
    <dbReference type="NCBI Taxonomy" id="1070528"/>
    <lineage>
        <taxon>unclassified sequences</taxon>
        <taxon>metagenomes</taxon>
        <taxon>organismal metagenomes</taxon>
    </lineage>
</organism>
<dbReference type="InterPro" id="IPR036875">
    <property type="entry name" value="Znf_CCHC_sf"/>
</dbReference>
<reference evidence="3" key="1">
    <citation type="journal article" date="2020" name="Nature">
        <title>Giant virus diversity and host interactions through global metagenomics.</title>
        <authorList>
            <person name="Schulz F."/>
            <person name="Roux S."/>
            <person name="Paez-Espino D."/>
            <person name="Jungbluth S."/>
            <person name="Walsh D.A."/>
            <person name="Denef V.J."/>
            <person name="McMahon K.D."/>
            <person name="Konstantinidis K.T."/>
            <person name="Eloe-Fadrosh E.A."/>
            <person name="Kyrpides N.C."/>
            <person name="Woyke T."/>
        </authorList>
    </citation>
    <scope>NUCLEOTIDE SEQUENCE</scope>
    <source>
        <strain evidence="3">GVMAG-M-3300020185-33</strain>
    </source>
</reference>
<name>A0A6C0C6A3_9ZZZZ</name>
<protein>
    <recommendedName>
        <fullName evidence="2">Nanos-type domain-containing protein</fullName>
    </recommendedName>
</protein>
<accession>A0A6C0C6A3</accession>
<feature type="region of interest" description="Disordered" evidence="1">
    <location>
        <begin position="1"/>
        <end position="22"/>
    </location>
</feature>
<proteinExistence type="predicted"/>
<dbReference type="SUPFAM" id="SSF57756">
    <property type="entry name" value="Retrovirus zinc finger-like domains"/>
    <property type="match status" value="1"/>
</dbReference>
<dbReference type="InterPro" id="IPR024161">
    <property type="entry name" value="Znf_nanos-typ"/>
</dbReference>
<feature type="domain" description="Nanos-type" evidence="2">
    <location>
        <begin position="28"/>
        <end position="82"/>
    </location>
</feature>
<sequence length="263" mass="29944">MSSLTFTVNKSHNSQNNWSRRQQKKKPFCKVCFDTEKPEKVYTSHFLKDRPGPNGKVICPTLLATECRYCRKNGHFKSHCPDLSQKQQTQQQQTQQQQTQHSYTFNTGDWMTVQSPRKHNETILMAKFQHKATEDSDSRTALGGQFGALDVMSDDEEEEEMSFVRGPSVAVAVAPQGAWGTKLVIQETPIVLKVVKKVVKPSRVKSDKEVDIETKLKQLRLDLEEETQSGSGSWADAGDIEDIEDNIAELEEELERMQTMFIC</sequence>
<dbReference type="Gene3D" id="4.10.60.30">
    <property type="entry name" value="Nanos, RNA-binding domain"/>
    <property type="match status" value="1"/>
</dbReference>
<evidence type="ECO:0000259" key="2">
    <source>
        <dbReference type="PROSITE" id="PS51522"/>
    </source>
</evidence>
<dbReference type="GO" id="GO:0003676">
    <property type="term" value="F:nucleic acid binding"/>
    <property type="evidence" value="ECO:0007669"/>
    <property type="project" value="InterPro"/>
</dbReference>
<feature type="compositionally biased region" description="Polar residues" evidence="1">
    <location>
        <begin position="1"/>
        <end position="20"/>
    </location>
</feature>
<feature type="region of interest" description="Disordered" evidence="1">
    <location>
        <begin position="81"/>
        <end position="101"/>
    </location>
</feature>
<dbReference type="EMBL" id="MN739338">
    <property type="protein sequence ID" value="QHS99319.1"/>
    <property type="molecule type" value="Genomic_DNA"/>
</dbReference>
<dbReference type="GO" id="GO:0008270">
    <property type="term" value="F:zinc ion binding"/>
    <property type="evidence" value="ECO:0007669"/>
    <property type="project" value="InterPro"/>
</dbReference>
<dbReference type="AlphaFoldDB" id="A0A6C0C6A3"/>
<feature type="compositionally biased region" description="Low complexity" evidence="1">
    <location>
        <begin position="85"/>
        <end position="100"/>
    </location>
</feature>
<dbReference type="InterPro" id="IPR038129">
    <property type="entry name" value="Nanos_sf"/>
</dbReference>
<evidence type="ECO:0000256" key="1">
    <source>
        <dbReference type="SAM" id="MobiDB-lite"/>
    </source>
</evidence>
<dbReference type="Pfam" id="PF05741">
    <property type="entry name" value="zf-nanos"/>
    <property type="match status" value="1"/>
</dbReference>